<sequence length="162" mass="18655">MTTGWFERFAAAGTAEEQAHVREAVEAERYPAFYPIVEGFTALLRSFGDEEIERVDALLRRGRELFPQPAGFSPSWEKLWDELEQTAAYKKEALAAVAPGDRDGEWQVLLDNPYTNQDVACYPALTFMEAVYLYGYFRQKLEKHEYVRLQKIQTLIMNFGGE</sequence>
<comment type="caution">
    <text evidence="1">The sequence shown here is derived from an EMBL/GenBank/DDBJ whole genome shotgun (WGS) entry which is preliminary data.</text>
</comment>
<reference evidence="1 2" key="1">
    <citation type="submission" date="2024-09" db="EMBL/GenBank/DDBJ databases">
        <authorList>
            <person name="Sun Q."/>
            <person name="Mori K."/>
        </authorList>
    </citation>
    <scope>NUCLEOTIDE SEQUENCE [LARGE SCALE GENOMIC DNA]</scope>
    <source>
        <strain evidence="1 2">CCM 7759</strain>
    </source>
</reference>
<proteinExistence type="predicted"/>
<organism evidence="1 2">
    <name type="scientific">Paenibacillus chartarius</name>
    <dbReference type="NCBI Taxonomy" id="747481"/>
    <lineage>
        <taxon>Bacteria</taxon>
        <taxon>Bacillati</taxon>
        <taxon>Bacillota</taxon>
        <taxon>Bacilli</taxon>
        <taxon>Bacillales</taxon>
        <taxon>Paenibacillaceae</taxon>
        <taxon>Paenibacillus</taxon>
    </lineage>
</organism>
<dbReference type="EMBL" id="JBHLWN010000022">
    <property type="protein sequence ID" value="MFC0211787.1"/>
    <property type="molecule type" value="Genomic_DNA"/>
</dbReference>
<protein>
    <submittedName>
        <fullName evidence="1">Uncharacterized protein</fullName>
    </submittedName>
</protein>
<evidence type="ECO:0000313" key="1">
    <source>
        <dbReference type="EMBL" id="MFC0211787.1"/>
    </source>
</evidence>
<accession>A0ABV6DGR3</accession>
<gene>
    <name evidence="1" type="ORF">ACFFK0_04845</name>
</gene>
<evidence type="ECO:0000313" key="2">
    <source>
        <dbReference type="Proteomes" id="UP001589776"/>
    </source>
</evidence>
<name>A0ABV6DGR3_9BACL</name>
<keyword evidence="2" id="KW-1185">Reference proteome</keyword>
<dbReference type="RefSeq" id="WP_377468783.1">
    <property type="nucleotide sequence ID" value="NZ_JBHLWN010000022.1"/>
</dbReference>
<dbReference type="Proteomes" id="UP001589776">
    <property type="component" value="Unassembled WGS sequence"/>
</dbReference>